<evidence type="ECO:0000256" key="4">
    <source>
        <dbReference type="SAM" id="Phobius"/>
    </source>
</evidence>
<dbReference type="AlphaFoldDB" id="A0A1H5GCK6"/>
<keyword evidence="3" id="KW-0175">Coiled coil</keyword>
<accession>A0A1H5GCK6</accession>
<evidence type="ECO:0000256" key="2">
    <source>
        <dbReference type="ARBA" id="ARBA00022448"/>
    </source>
</evidence>
<proteinExistence type="inferred from homology"/>
<dbReference type="Gene3D" id="1.10.287.470">
    <property type="entry name" value="Helix hairpin bin"/>
    <property type="match status" value="1"/>
</dbReference>
<dbReference type="FunFam" id="2.40.30.170:FF:000010">
    <property type="entry name" value="Efflux RND transporter periplasmic adaptor subunit"/>
    <property type="match status" value="1"/>
</dbReference>
<protein>
    <submittedName>
        <fullName evidence="8">Membrane fusion protein, cobalt-zinc-cadmium efflux system</fullName>
    </submittedName>
</protein>
<feature type="domain" description="CzcB-like C-terminal circularly permuted SH3-like" evidence="7">
    <location>
        <begin position="376"/>
        <end position="437"/>
    </location>
</feature>
<dbReference type="Pfam" id="PF25973">
    <property type="entry name" value="BSH_CzcB"/>
    <property type="match status" value="1"/>
</dbReference>
<dbReference type="InterPro" id="IPR058792">
    <property type="entry name" value="Beta-barrel_RND_2"/>
</dbReference>
<gene>
    <name evidence="8" type="ORF">SAMN05444164_7028</name>
</gene>
<evidence type="ECO:0000313" key="9">
    <source>
        <dbReference type="Proteomes" id="UP000198992"/>
    </source>
</evidence>
<dbReference type="GO" id="GO:0022857">
    <property type="term" value="F:transmembrane transporter activity"/>
    <property type="evidence" value="ECO:0007669"/>
    <property type="project" value="InterPro"/>
</dbReference>
<evidence type="ECO:0000259" key="7">
    <source>
        <dbReference type="Pfam" id="PF25975"/>
    </source>
</evidence>
<comment type="similarity">
    <text evidence="1">Belongs to the membrane fusion protein (MFP) (TC 8.A.1) family.</text>
</comment>
<reference evidence="8 9" key="1">
    <citation type="submission" date="2016-10" db="EMBL/GenBank/DDBJ databases">
        <authorList>
            <person name="de Groot N.N."/>
        </authorList>
    </citation>
    <scope>NUCLEOTIDE SEQUENCE [LARGE SCALE GENOMIC DNA]</scope>
    <source>
        <strain evidence="8 9">MT12</strain>
    </source>
</reference>
<evidence type="ECO:0000313" key="8">
    <source>
        <dbReference type="EMBL" id="SEE13251.1"/>
    </source>
</evidence>
<dbReference type="EMBL" id="FNTH01000001">
    <property type="protein sequence ID" value="SEE13251.1"/>
    <property type="molecule type" value="Genomic_DNA"/>
</dbReference>
<dbReference type="InterPro" id="IPR006143">
    <property type="entry name" value="RND_pump_MFP"/>
</dbReference>
<dbReference type="Gene3D" id="2.40.50.100">
    <property type="match status" value="1"/>
</dbReference>
<keyword evidence="2" id="KW-0813">Transport</keyword>
<organism evidence="8 9">
    <name type="scientific">Bradyrhizobium erythrophlei</name>
    <dbReference type="NCBI Taxonomy" id="1437360"/>
    <lineage>
        <taxon>Bacteria</taxon>
        <taxon>Pseudomonadati</taxon>
        <taxon>Pseudomonadota</taxon>
        <taxon>Alphaproteobacteria</taxon>
        <taxon>Hyphomicrobiales</taxon>
        <taxon>Nitrobacteraceae</taxon>
        <taxon>Bradyrhizobium</taxon>
    </lineage>
</organism>
<dbReference type="PANTHER" id="PTHR30097">
    <property type="entry name" value="CATION EFFLUX SYSTEM PROTEIN CUSB"/>
    <property type="match status" value="1"/>
</dbReference>
<feature type="domain" description="CzcB-like barrel-sandwich hybrid" evidence="6">
    <location>
        <begin position="123"/>
        <end position="290"/>
    </location>
</feature>
<keyword evidence="4" id="KW-1133">Transmembrane helix</keyword>
<dbReference type="SUPFAM" id="SSF111369">
    <property type="entry name" value="HlyD-like secretion proteins"/>
    <property type="match status" value="1"/>
</dbReference>
<dbReference type="Gene3D" id="2.40.30.170">
    <property type="match status" value="1"/>
</dbReference>
<dbReference type="InterPro" id="IPR051909">
    <property type="entry name" value="MFP_Cation_Efflux"/>
</dbReference>
<dbReference type="NCBIfam" id="TIGR01730">
    <property type="entry name" value="RND_mfp"/>
    <property type="match status" value="1"/>
</dbReference>
<feature type="coiled-coil region" evidence="3">
    <location>
        <begin position="166"/>
        <end position="231"/>
    </location>
</feature>
<dbReference type="InterPro" id="IPR058649">
    <property type="entry name" value="CzcB_C"/>
</dbReference>
<keyword evidence="4" id="KW-0472">Membrane</keyword>
<name>A0A1H5GCK6_9BRAD</name>
<sequence>MMHTRLLQTAHVFAIDGTESGRGSSLLRGTLPLARHRLLLSVATVAIALAAGFAAGRSLPSASIAAPVSVPAAVAADPDLPATITLSESKLANLQLQIEEAKSGPLVHAVSATGSVGYDQLHVARIRPVARGRIESLDVNPGDRVVAGQRLAVLDNFDLSAAHSRALSAEAALGQAQAQLKAANAAYDRATNLIRNDLVTQAEVEARRATVATMEADLRTKQAELQQYREEEARLLPMRADATGASLSGDQPTSGSRGAIVAPFAGVVDSVSVAKGEITDPATPILTVSDLSTVWVQADVAEKDLGAVRVGDAVEVRVSAFPGRAFTGRVTYIPDQIETTTGMAKVRCAIPNPDGALRVNMFANVTILSPQGGDAVLVPSESLQDVNGQSVVFIPTGGRQFAWRVVRTGPVANGKTQITSGLAAGAAVVGEGSYWLKAALMQSTSPDQG</sequence>
<dbReference type="GO" id="GO:0016020">
    <property type="term" value="C:membrane"/>
    <property type="evidence" value="ECO:0007669"/>
    <property type="project" value="InterPro"/>
</dbReference>
<dbReference type="Gene3D" id="2.40.420.20">
    <property type="match status" value="1"/>
</dbReference>
<evidence type="ECO:0000256" key="3">
    <source>
        <dbReference type="SAM" id="Coils"/>
    </source>
</evidence>
<dbReference type="Pfam" id="PF25975">
    <property type="entry name" value="CzcB_C"/>
    <property type="match status" value="1"/>
</dbReference>
<feature type="transmembrane region" description="Helical" evidence="4">
    <location>
        <begin position="38"/>
        <end position="56"/>
    </location>
</feature>
<evidence type="ECO:0000259" key="5">
    <source>
        <dbReference type="Pfam" id="PF25954"/>
    </source>
</evidence>
<feature type="domain" description="CusB-like beta-barrel" evidence="5">
    <location>
        <begin position="293"/>
        <end position="368"/>
    </location>
</feature>
<evidence type="ECO:0000256" key="1">
    <source>
        <dbReference type="ARBA" id="ARBA00009477"/>
    </source>
</evidence>
<dbReference type="Proteomes" id="UP000198992">
    <property type="component" value="Unassembled WGS sequence"/>
</dbReference>
<dbReference type="Pfam" id="PF25954">
    <property type="entry name" value="Beta-barrel_RND_2"/>
    <property type="match status" value="1"/>
</dbReference>
<evidence type="ECO:0000259" key="6">
    <source>
        <dbReference type="Pfam" id="PF25973"/>
    </source>
</evidence>
<dbReference type="InterPro" id="IPR058647">
    <property type="entry name" value="BSH_CzcB-like"/>
</dbReference>
<keyword evidence="4" id="KW-0812">Transmembrane</keyword>